<gene>
    <name evidence="3" type="ORF">PVAG01_10010</name>
</gene>
<evidence type="ECO:0000313" key="4">
    <source>
        <dbReference type="Proteomes" id="UP001629113"/>
    </source>
</evidence>
<feature type="region of interest" description="Disordered" evidence="1">
    <location>
        <begin position="85"/>
        <end position="191"/>
    </location>
</feature>
<evidence type="ECO:0000313" key="3">
    <source>
        <dbReference type="EMBL" id="KAL3418294.1"/>
    </source>
</evidence>
<keyword evidence="4" id="KW-1185">Reference proteome</keyword>
<comment type="caution">
    <text evidence="3">The sequence shown here is derived from an EMBL/GenBank/DDBJ whole genome shotgun (WGS) entry which is preliminary data.</text>
</comment>
<keyword evidence="2" id="KW-0472">Membrane</keyword>
<feature type="compositionally biased region" description="Pro residues" evidence="1">
    <location>
        <begin position="169"/>
        <end position="181"/>
    </location>
</feature>
<protein>
    <submittedName>
        <fullName evidence="3">Uncharacterized protein</fullName>
    </submittedName>
</protein>
<name>A0ABR4P4Q8_9HELO</name>
<dbReference type="EMBL" id="JBFCZG010000009">
    <property type="protein sequence ID" value="KAL3418294.1"/>
    <property type="molecule type" value="Genomic_DNA"/>
</dbReference>
<accession>A0ABR4P4Q8</accession>
<feature type="transmembrane region" description="Helical" evidence="2">
    <location>
        <begin position="303"/>
        <end position="329"/>
    </location>
</feature>
<feature type="compositionally biased region" description="Low complexity" evidence="1">
    <location>
        <begin position="97"/>
        <end position="114"/>
    </location>
</feature>
<proteinExistence type="predicted"/>
<organism evidence="3 4">
    <name type="scientific">Phlyctema vagabunda</name>
    <dbReference type="NCBI Taxonomy" id="108571"/>
    <lineage>
        <taxon>Eukaryota</taxon>
        <taxon>Fungi</taxon>
        <taxon>Dikarya</taxon>
        <taxon>Ascomycota</taxon>
        <taxon>Pezizomycotina</taxon>
        <taxon>Leotiomycetes</taxon>
        <taxon>Helotiales</taxon>
        <taxon>Dermateaceae</taxon>
        <taxon>Phlyctema</taxon>
    </lineage>
</organism>
<sequence length="372" mass="41013">MRYQSIKRCRAATKSKPSSNAQAFLVDALLQFLLPSVLPSPFYRLFVSSFLQVTAGTMSNNDQGPVSPTSINYVQQLPNTTTTWVAGQSQQPRVDDVSTSPTGQSESSSVSASAQDLGMMGSPGGARGRGRGPRRQQQAVPPPRFSFPANAQPAPHPAVLQPGSQAAPQPDPQPSPQPEPQQPGAAADHADEMRRRAADLVRLAQSAEADTEQLGVLVMDIKDDTTQVIARLTEVGLSTNHVRDGIMHLGQVSGETRDATRDITLISRQIRDALTNFAHFMQAEPAESAARSFFYVSPRRRRYLFQAFCLLLCVLLAFSFIRAVFNYLIDAMAGLLGRRSQRDLEWAVYINSIPRSLRDFLVRKQNEYYTYD</sequence>
<reference evidence="3 4" key="1">
    <citation type="submission" date="2024-06" db="EMBL/GenBank/DDBJ databases">
        <title>Complete genome of Phlyctema vagabunda strain 19-DSS-EL-015.</title>
        <authorList>
            <person name="Fiorenzani C."/>
        </authorList>
    </citation>
    <scope>NUCLEOTIDE SEQUENCE [LARGE SCALE GENOMIC DNA]</scope>
    <source>
        <strain evidence="3 4">19-DSS-EL-015</strain>
    </source>
</reference>
<dbReference type="Proteomes" id="UP001629113">
    <property type="component" value="Unassembled WGS sequence"/>
</dbReference>
<evidence type="ECO:0000256" key="1">
    <source>
        <dbReference type="SAM" id="MobiDB-lite"/>
    </source>
</evidence>
<evidence type="ECO:0000256" key="2">
    <source>
        <dbReference type="SAM" id="Phobius"/>
    </source>
</evidence>
<keyword evidence="2" id="KW-1133">Transmembrane helix</keyword>
<keyword evidence="2" id="KW-0812">Transmembrane</keyword>